<dbReference type="Proteomes" id="UP000000379">
    <property type="component" value="Chromosome"/>
</dbReference>
<accession>D7CVP7</accession>
<reference evidence="4" key="1">
    <citation type="submission" date="2010-05" db="EMBL/GenBank/DDBJ databases">
        <title>The complete genome of Truepera radiovictris DSM 17093.</title>
        <authorList>
            <consortium name="US DOE Joint Genome Institute (JGI-PGF)"/>
            <person name="Lucas S."/>
            <person name="Copeland A."/>
            <person name="Lapidus A."/>
            <person name="Glavina del Rio T."/>
            <person name="Dalin E."/>
            <person name="Tice H."/>
            <person name="Bruce D."/>
            <person name="Goodwin L."/>
            <person name="Pitluck S."/>
            <person name="Kyrpides N."/>
            <person name="Mavromatis K."/>
            <person name="Ovchinnikova G."/>
            <person name="Munk A.C."/>
            <person name="Detter J.C."/>
            <person name="Han C."/>
            <person name="Tapia R."/>
            <person name="Land M."/>
            <person name="Hauser L."/>
            <person name="Markowitz V."/>
            <person name="Cheng J.-F."/>
            <person name="Hugenholtz P."/>
            <person name="Woyke T."/>
            <person name="Wu D."/>
            <person name="Tindall B."/>
            <person name="Pomrenke H.G."/>
            <person name="Brambilla E."/>
            <person name="Klenk H.-P."/>
            <person name="Eisen J.A."/>
        </authorList>
    </citation>
    <scope>NUCLEOTIDE SEQUENCE [LARGE SCALE GENOMIC DNA]</scope>
    <source>
        <strain evidence="4">DSM 17093 / CIP 108686 / LMG 22925 / RQ-24</strain>
    </source>
</reference>
<dbReference type="PANTHER" id="PTHR46401">
    <property type="entry name" value="GLYCOSYLTRANSFERASE WBBK-RELATED"/>
    <property type="match status" value="1"/>
</dbReference>
<name>D7CVP7_TRURR</name>
<evidence type="ECO:0000313" key="4">
    <source>
        <dbReference type="Proteomes" id="UP000000379"/>
    </source>
</evidence>
<keyword evidence="4" id="KW-1185">Reference proteome</keyword>
<gene>
    <name evidence="3" type="ordered locus">Trad_2859</name>
</gene>
<sequence length="352" mass="38477">MPPLFVNARFLTQPMTGVQRYAAEVARRLKRARPATRFLVPRNVLHTGLADELGAEVTGRLTGHAWEQLELPFYTRGGGLLSLCNTGPLLKRRQVVTLHDAAAFAIPEAYALAFRSWYKVLFVGLGRAARGVLTDSHFSAAELQHYAHVPKHKLRVVYLGKEHLLQTPPDPAVLTRHHLTRPFVLAVSSLSPHKNFGAVVRALEHLGETPFDTVIAGGISPRVHARTAQLPASIKHVGYVSDGELRALYEGASAFIHPALYEGFGLPPLEAMALGCPVIVSKAASLPEVCGDAALYFDPHDPSDLADKIRQLMQDAPLQARLRHEGPVQAARFSWERCADEVLSFAESALAP</sequence>
<dbReference type="CDD" id="cd03809">
    <property type="entry name" value="GT4_MtfB-like"/>
    <property type="match status" value="1"/>
</dbReference>
<dbReference type="STRING" id="649638.Trad_2859"/>
<dbReference type="OrthoDB" id="9797829at2"/>
<dbReference type="HOGENOM" id="CLU_009583_27_2_0"/>
<protein>
    <submittedName>
        <fullName evidence="3">Glycosyl transferase group 1</fullName>
    </submittedName>
</protein>
<dbReference type="eggNOG" id="COG0438">
    <property type="taxonomic scope" value="Bacteria"/>
</dbReference>
<evidence type="ECO:0000313" key="3">
    <source>
        <dbReference type="EMBL" id="ADI15958.1"/>
    </source>
</evidence>
<dbReference type="SUPFAM" id="SSF53756">
    <property type="entry name" value="UDP-Glycosyltransferase/glycogen phosphorylase"/>
    <property type="match status" value="1"/>
</dbReference>
<dbReference type="CAZy" id="GT4">
    <property type="family name" value="Glycosyltransferase Family 4"/>
</dbReference>
<dbReference type="PANTHER" id="PTHR46401:SF2">
    <property type="entry name" value="GLYCOSYLTRANSFERASE WBBK-RELATED"/>
    <property type="match status" value="1"/>
</dbReference>
<dbReference type="KEGG" id="tra:Trad_2859"/>
<dbReference type="Gene3D" id="3.40.50.2000">
    <property type="entry name" value="Glycogen Phosphorylase B"/>
    <property type="match status" value="1"/>
</dbReference>
<reference evidence="3 4" key="2">
    <citation type="journal article" date="2011" name="Stand. Genomic Sci.">
        <title>Complete genome sequence of Truepera radiovictrix type strain (RQ-24).</title>
        <authorList>
            <person name="Ivanova N."/>
            <person name="Rohde C."/>
            <person name="Munk C."/>
            <person name="Nolan M."/>
            <person name="Lucas S."/>
            <person name="Del Rio T.G."/>
            <person name="Tice H."/>
            <person name="Deshpande S."/>
            <person name="Cheng J.F."/>
            <person name="Tapia R."/>
            <person name="Han C."/>
            <person name="Goodwin L."/>
            <person name="Pitluck S."/>
            <person name="Liolios K."/>
            <person name="Mavromatis K."/>
            <person name="Mikhailova N."/>
            <person name="Pati A."/>
            <person name="Chen A."/>
            <person name="Palaniappan K."/>
            <person name="Land M."/>
            <person name="Hauser L."/>
            <person name="Chang Y.J."/>
            <person name="Jeffries C.D."/>
            <person name="Brambilla E."/>
            <person name="Rohde M."/>
            <person name="Goker M."/>
            <person name="Tindall B.J."/>
            <person name="Woyke T."/>
            <person name="Bristow J."/>
            <person name="Eisen J.A."/>
            <person name="Markowitz V."/>
            <person name="Hugenholtz P."/>
            <person name="Kyrpides N.C."/>
            <person name="Klenk H.P."/>
            <person name="Lapidus A."/>
        </authorList>
    </citation>
    <scope>NUCLEOTIDE SEQUENCE [LARGE SCALE GENOMIC DNA]</scope>
    <source>
        <strain evidence="4">DSM 17093 / CIP 108686 / LMG 22925 / RQ-24</strain>
    </source>
</reference>
<dbReference type="GO" id="GO:0009103">
    <property type="term" value="P:lipopolysaccharide biosynthetic process"/>
    <property type="evidence" value="ECO:0007669"/>
    <property type="project" value="TreeGrafter"/>
</dbReference>
<dbReference type="GO" id="GO:0016757">
    <property type="term" value="F:glycosyltransferase activity"/>
    <property type="evidence" value="ECO:0007669"/>
    <property type="project" value="InterPro"/>
</dbReference>
<dbReference type="AlphaFoldDB" id="D7CVP7"/>
<organism evidence="3 4">
    <name type="scientific">Truepera radiovictrix (strain DSM 17093 / CIP 108686 / LMG 22925 / RQ-24)</name>
    <dbReference type="NCBI Taxonomy" id="649638"/>
    <lineage>
        <taxon>Bacteria</taxon>
        <taxon>Thermotogati</taxon>
        <taxon>Deinococcota</taxon>
        <taxon>Deinococci</taxon>
        <taxon>Trueperales</taxon>
        <taxon>Trueperaceae</taxon>
        <taxon>Truepera</taxon>
    </lineage>
</organism>
<keyword evidence="1 3" id="KW-0808">Transferase</keyword>
<dbReference type="InterPro" id="IPR001296">
    <property type="entry name" value="Glyco_trans_1"/>
</dbReference>
<proteinExistence type="predicted"/>
<evidence type="ECO:0000256" key="1">
    <source>
        <dbReference type="ARBA" id="ARBA00022679"/>
    </source>
</evidence>
<evidence type="ECO:0000259" key="2">
    <source>
        <dbReference type="Pfam" id="PF00534"/>
    </source>
</evidence>
<dbReference type="Pfam" id="PF00534">
    <property type="entry name" value="Glycos_transf_1"/>
    <property type="match status" value="1"/>
</dbReference>
<feature type="domain" description="Glycosyl transferase family 1" evidence="2">
    <location>
        <begin position="179"/>
        <end position="326"/>
    </location>
</feature>
<dbReference type="EMBL" id="CP002049">
    <property type="protein sequence ID" value="ADI15958.1"/>
    <property type="molecule type" value="Genomic_DNA"/>
</dbReference>
<dbReference type="RefSeq" id="WP_013179317.1">
    <property type="nucleotide sequence ID" value="NC_014221.1"/>
</dbReference>